<dbReference type="Proteomes" id="UP000805193">
    <property type="component" value="Unassembled WGS sequence"/>
</dbReference>
<dbReference type="EMBL" id="JABSTQ010004588">
    <property type="protein sequence ID" value="KAG0441644.1"/>
    <property type="molecule type" value="Genomic_DNA"/>
</dbReference>
<reference evidence="1 2" key="1">
    <citation type="journal article" date="2020" name="Cell">
        <title>Large-Scale Comparative Analyses of Tick Genomes Elucidate Their Genetic Diversity and Vector Capacities.</title>
        <authorList>
            <consortium name="Tick Genome and Microbiome Consortium (TIGMIC)"/>
            <person name="Jia N."/>
            <person name="Wang J."/>
            <person name="Shi W."/>
            <person name="Du L."/>
            <person name="Sun Y."/>
            <person name="Zhan W."/>
            <person name="Jiang J.F."/>
            <person name="Wang Q."/>
            <person name="Zhang B."/>
            <person name="Ji P."/>
            <person name="Bell-Sakyi L."/>
            <person name="Cui X.M."/>
            <person name="Yuan T.T."/>
            <person name="Jiang B.G."/>
            <person name="Yang W.F."/>
            <person name="Lam T.T."/>
            <person name="Chang Q.C."/>
            <person name="Ding S.J."/>
            <person name="Wang X.J."/>
            <person name="Zhu J.G."/>
            <person name="Ruan X.D."/>
            <person name="Zhao L."/>
            <person name="Wei J.T."/>
            <person name="Ye R.Z."/>
            <person name="Que T.C."/>
            <person name="Du C.H."/>
            <person name="Zhou Y.H."/>
            <person name="Cheng J.X."/>
            <person name="Dai P.F."/>
            <person name="Guo W.B."/>
            <person name="Han X.H."/>
            <person name="Huang E.J."/>
            <person name="Li L.F."/>
            <person name="Wei W."/>
            <person name="Gao Y.C."/>
            <person name="Liu J.Z."/>
            <person name="Shao H.Z."/>
            <person name="Wang X."/>
            <person name="Wang C.C."/>
            <person name="Yang T.C."/>
            <person name="Huo Q.B."/>
            <person name="Li W."/>
            <person name="Chen H.Y."/>
            <person name="Chen S.E."/>
            <person name="Zhou L.G."/>
            <person name="Ni X.B."/>
            <person name="Tian J.H."/>
            <person name="Sheng Y."/>
            <person name="Liu T."/>
            <person name="Pan Y.S."/>
            <person name="Xia L.Y."/>
            <person name="Li J."/>
            <person name="Zhao F."/>
            <person name="Cao W.C."/>
        </authorList>
    </citation>
    <scope>NUCLEOTIDE SEQUENCE [LARGE SCALE GENOMIC DNA]</scope>
    <source>
        <strain evidence="1">Iper-2018</strain>
    </source>
</reference>
<organism evidence="1 2">
    <name type="scientific">Ixodes persulcatus</name>
    <name type="common">Taiga tick</name>
    <dbReference type="NCBI Taxonomy" id="34615"/>
    <lineage>
        <taxon>Eukaryota</taxon>
        <taxon>Metazoa</taxon>
        <taxon>Ecdysozoa</taxon>
        <taxon>Arthropoda</taxon>
        <taxon>Chelicerata</taxon>
        <taxon>Arachnida</taxon>
        <taxon>Acari</taxon>
        <taxon>Parasitiformes</taxon>
        <taxon>Ixodida</taxon>
        <taxon>Ixodoidea</taxon>
        <taxon>Ixodidae</taxon>
        <taxon>Ixodinae</taxon>
        <taxon>Ixodes</taxon>
    </lineage>
</organism>
<gene>
    <name evidence="1" type="ORF">HPB47_015893</name>
</gene>
<sequence length="233" mass="25164">MLITNTIELVVHKGTPSGVKATLRASEAGKPTVQEAAARSFPETGPAISGGTSSCERGLLPDGRNQKQRTVSGVRTAADVRWTCDPARRPPPWIGHHSQLLRRLHLDAQTRSLLIYFHLITSNGTGCKSSPRRAAAPTSGTCGLCHIRVLRALARLEQGIRPNWPRAWAYPGPTTTSSPAMELWLSLLDFLQDPVALPVGARLRDLERENTGFKSTPRNSNSSSATVSKGSSQ</sequence>
<evidence type="ECO:0000313" key="1">
    <source>
        <dbReference type="EMBL" id="KAG0441644.1"/>
    </source>
</evidence>
<comment type="caution">
    <text evidence="1">The sequence shown here is derived from an EMBL/GenBank/DDBJ whole genome shotgun (WGS) entry which is preliminary data.</text>
</comment>
<evidence type="ECO:0000313" key="2">
    <source>
        <dbReference type="Proteomes" id="UP000805193"/>
    </source>
</evidence>
<accession>A0AC60QS77</accession>
<name>A0AC60QS77_IXOPE</name>
<protein>
    <submittedName>
        <fullName evidence="1">Uncharacterized protein</fullName>
    </submittedName>
</protein>
<proteinExistence type="predicted"/>
<keyword evidence="2" id="KW-1185">Reference proteome</keyword>